<dbReference type="Gene3D" id="1.20.120.530">
    <property type="entry name" value="GntR ligand-binding domain-like"/>
    <property type="match status" value="1"/>
</dbReference>
<dbReference type="Pfam" id="PF00392">
    <property type="entry name" value="GntR"/>
    <property type="match status" value="1"/>
</dbReference>
<keyword evidence="6" id="KW-1185">Reference proteome</keyword>
<protein>
    <submittedName>
        <fullName evidence="5">GntR family transcriptional regulator</fullName>
    </submittedName>
</protein>
<accession>A0A4D7BFA9</accession>
<keyword evidence="2" id="KW-0238">DNA-binding</keyword>
<reference evidence="5 6" key="1">
    <citation type="submission" date="2019-04" db="EMBL/GenBank/DDBJ databases">
        <title>Phreatobacter aquaticus sp. nov.</title>
        <authorList>
            <person name="Choi A."/>
        </authorList>
    </citation>
    <scope>NUCLEOTIDE SEQUENCE [LARGE SCALE GENOMIC DNA]</scope>
    <source>
        <strain evidence="5 6">KCTC 52518</strain>
    </source>
</reference>
<dbReference type="SUPFAM" id="SSF46785">
    <property type="entry name" value="Winged helix' DNA-binding domain"/>
    <property type="match status" value="1"/>
</dbReference>
<evidence type="ECO:0000256" key="3">
    <source>
        <dbReference type="ARBA" id="ARBA00023163"/>
    </source>
</evidence>
<dbReference type="Pfam" id="PF07729">
    <property type="entry name" value="FCD"/>
    <property type="match status" value="1"/>
</dbReference>
<name>A0A4D7BFA9_9HYPH</name>
<evidence type="ECO:0000313" key="5">
    <source>
        <dbReference type="EMBL" id="QCI67896.1"/>
    </source>
</evidence>
<gene>
    <name evidence="5" type="ORF">E8M01_28900</name>
</gene>
<evidence type="ECO:0000259" key="4">
    <source>
        <dbReference type="PROSITE" id="PS50949"/>
    </source>
</evidence>
<keyword evidence="1" id="KW-0805">Transcription regulation</keyword>
<evidence type="ECO:0000256" key="1">
    <source>
        <dbReference type="ARBA" id="ARBA00023015"/>
    </source>
</evidence>
<dbReference type="RefSeq" id="WP_136963319.1">
    <property type="nucleotide sequence ID" value="NZ_CP039690.1"/>
</dbReference>
<keyword evidence="3" id="KW-0804">Transcription</keyword>
<proteinExistence type="predicted"/>
<dbReference type="PANTHER" id="PTHR43537">
    <property type="entry name" value="TRANSCRIPTIONAL REGULATOR, GNTR FAMILY"/>
    <property type="match status" value="1"/>
</dbReference>
<organism evidence="5 6">
    <name type="scientific">Phreatobacter stygius</name>
    <dbReference type="NCBI Taxonomy" id="1940610"/>
    <lineage>
        <taxon>Bacteria</taxon>
        <taxon>Pseudomonadati</taxon>
        <taxon>Pseudomonadota</taxon>
        <taxon>Alphaproteobacteria</taxon>
        <taxon>Hyphomicrobiales</taxon>
        <taxon>Phreatobacteraceae</taxon>
        <taxon>Phreatobacter</taxon>
    </lineage>
</organism>
<dbReference type="PANTHER" id="PTHR43537:SF39">
    <property type="entry name" value="HTH-TYPE TRANSCRIPTIONAL REGULATOR MCBR"/>
    <property type="match status" value="1"/>
</dbReference>
<dbReference type="CDD" id="cd07377">
    <property type="entry name" value="WHTH_GntR"/>
    <property type="match status" value="1"/>
</dbReference>
<dbReference type="PROSITE" id="PS50949">
    <property type="entry name" value="HTH_GNTR"/>
    <property type="match status" value="1"/>
</dbReference>
<sequence length="252" mass="26072">MSAVEALTTIGPIERLTLGDQVYGHMRELLMAGRLAPGEKLSLRATAEALGVSMMPVREAVSRLVADRALEVAPNRAVRVPILSIGQFRELSAVRIEIEGFAAERAAMAATSADLARIAAAEAAFRTLSCQPDPDLPDAVGLNKDFHFAVYAASGLPTLFEIIGGLWLKAGPVINLDLRANPERIATGGAVRFHADALAAIRAGDGAAARQAIAGDIKGASEFIIARGGLTGAAVGGLAGIMAGGFPDHKMA</sequence>
<dbReference type="Gene3D" id="1.10.10.10">
    <property type="entry name" value="Winged helix-like DNA-binding domain superfamily/Winged helix DNA-binding domain"/>
    <property type="match status" value="1"/>
</dbReference>
<dbReference type="SMART" id="SM00345">
    <property type="entry name" value="HTH_GNTR"/>
    <property type="match status" value="1"/>
</dbReference>
<dbReference type="InterPro" id="IPR011711">
    <property type="entry name" value="GntR_C"/>
</dbReference>
<dbReference type="InterPro" id="IPR036388">
    <property type="entry name" value="WH-like_DNA-bd_sf"/>
</dbReference>
<dbReference type="AlphaFoldDB" id="A0A4D7BFA9"/>
<dbReference type="SMART" id="SM00895">
    <property type="entry name" value="FCD"/>
    <property type="match status" value="1"/>
</dbReference>
<dbReference type="Proteomes" id="UP000298781">
    <property type="component" value="Chromosome"/>
</dbReference>
<evidence type="ECO:0000256" key="2">
    <source>
        <dbReference type="ARBA" id="ARBA00023125"/>
    </source>
</evidence>
<dbReference type="GO" id="GO:0003677">
    <property type="term" value="F:DNA binding"/>
    <property type="evidence" value="ECO:0007669"/>
    <property type="project" value="UniProtKB-KW"/>
</dbReference>
<dbReference type="InterPro" id="IPR008920">
    <property type="entry name" value="TF_FadR/GntR_C"/>
</dbReference>
<feature type="domain" description="HTH gntR-type" evidence="4">
    <location>
        <begin position="16"/>
        <end position="83"/>
    </location>
</feature>
<dbReference type="InterPro" id="IPR000524">
    <property type="entry name" value="Tscrpt_reg_HTH_GntR"/>
</dbReference>
<dbReference type="SUPFAM" id="SSF48008">
    <property type="entry name" value="GntR ligand-binding domain-like"/>
    <property type="match status" value="1"/>
</dbReference>
<dbReference type="GO" id="GO:0003700">
    <property type="term" value="F:DNA-binding transcription factor activity"/>
    <property type="evidence" value="ECO:0007669"/>
    <property type="project" value="InterPro"/>
</dbReference>
<dbReference type="OrthoDB" id="9815654at2"/>
<evidence type="ECO:0000313" key="6">
    <source>
        <dbReference type="Proteomes" id="UP000298781"/>
    </source>
</evidence>
<dbReference type="InterPro" id="IPR036390">
    <property type="entry name" value="WH_DNA-bd_sf"/>
</dbReference>
<dbReference type="KEGG" id="pstg:E8M01_28900"/>
<dbReference type="EMBL" id="CP039690">
    <property type="protein sequence ID" value="QCI67896.1"/>
    <property type="molecule type" value="Genomic_DNA"/>
</dbReference>